<comment type="caution">
    <text evidence="10">The sequence shown here is derived from an EMBL/GenBank/DDBJ whole genome shotgun (WGS) entry which is preliminary data.</text>
</comment>
<evidence type="ECO:0000256" key="8">
    <source>
        <dbReference type="ARBA" id="ARBA00034708"/>
    </source>
</evidence>
<keyword evidence="5 9" id="KW-1133">Transmembrane helix</keyword>
<keyword evidence="6" id="KW-0406">Ion transport</keyword>
<dbReference type="GO" id="GO:0005254">
    <property type="term" value="F:chloride channel activity"/>
    <property type="evidence" value="ECO:0007669"/>
    <property type="project" value="InterPro"/>
</dbReference>
<feature type="transmembrane region" description="Helical" evidence="9">
    <location>
        <begin position="53"/>
        <end position="71"/>
    </location>
</feature>
<comment type="subcellular location">
    <subcellularLocation>
        <location evidence="1">Cell membrane</location>
        <topology evidence="1">Multi-pass membrane protein</topology>
    </subcellularLocation>
</comment>
<name>A0A0M3APH6_9SPHN</name>
<evidence type="ECO:0000256" key="6">
    <source>
        <dbReference type="ARBA" id="ARBA00023065"/>
    </source>
</evidence>
<accession>A0A0M3APH6</accession>
<reference evidence="10 11" key="1">
    <citation type="submission" date="2015-04" db="EMBL/GenBank/DDBJ databases">
        <title>Genome sequence of aromatic hydrocarbons-degrading Sphingobium chungbukense DJ77.</title>
        <authorList>
            <person name="Kim Y.-C."/>
            <person name="Chae J.-C."/>
        </authorList>
    </citation>
    <scope>NUCLEOTIDE SEQUENCE [LARGE SCALE GENOMIC DNA]</scope>
    <source>
        <strain evidence="10 11">DJ77</strain>
    </source>
</reference>
<keyword evidence="11" id="KW-1185">Reference proteome</keyword>
<proteinExistence type="inferred from homology"/>
<evidence type="ECO:0000313" key="10">
    <source>
        <dbReference type="EMBL" id="KKW90439.1"/>
    </source>
</evidence>
<evidence type="ECO:0000256" key="2">
    <source>
        <dbReference type="ARBA" id="ARBA00022448"/>
    </source>
</evidence>
<dbReference type="AlphaFoldDB" id="A0A0M3APH6"/>
<evidence type="ECO:0000256" key="3">
    <source>
        <dbReference type="ARBA" id="ARBA00022475"/>
    </source>
</evidence>
<dbReference type="PANTHER" id="PTHR33281">
    <property type="entry name" value="UPF0187 PROTEIN YNEE"/>
    <property type="match status" value="1"/>
</dbReference>
<sequence length="287" mass="32413">MQPPRSVRIWEVFFAFQGSIVSVIAWRVAILTMLACGIVYWTRHNHVNPIANFGPEPFTFIGISISVFMSFRNSACYDRWWEARKQWGRLIVSARSLARELRGVVPAPDRDRILLGVCAYARSLRARLRGLDEARAASEWIGQDTDVLALPNPTNQILDRIGEHCSRLAVQGIVSEWRYMLLENRLTELCDVQASCERIRNTPLPFAYTLLIHRTTYLFCCLLPFGLATHLGWGTPILVTVVSYTFFGIDAIGDAIEDPFGETANDLPLDDIVKTIERELSPTVTAV</sequence>
<feature type="transmembrane region" description="Helical" evidence="9">
    <location>
        <begin position="12"/>
        <end position="41"/>
    </location>
</feature>
<evidence type="ECO:0000256" key="4">
    <source>
        <dbReference type="ARBA" id="ARBA00022692"/>
    </source>
</evidence>
<dbReference type="PANTHER" id="PTHR33281:SF19">
    <property type="entry name" value="VOLTAGE-DEPENDENT ANION CHANNEL-FORMING PROTEIN YNEE"/>
    <property type="match status" value="1"/>
</dbReference>
<dbReference type="Pfam" id="PF25539">
    <property type="entry name" value="Bestrophin_2"/>
    <property type="match status" value="1"/>
</dbReference>
<dbReference type="STRING" id="56193.YP76_20880"/>
<evidence type="ECO:0000256" key="5">
    <source>
        <dbReference type="ARBA" id="ARBA00022989"/>
    </source>
</evidence>
<dbReference type="EMBL" id="LBIC01000010">
    <property type="protein sequence ID" value="KKW90439.1"/>
    <property type="molecule type" value="Genomic_DNA"/>
</dbReference>
<evidence type="ECO:0008006" key="12">
    <source>
        <dbReference type="Google" id="ProtNLM"/>
    </source>
</evidence>
<keyword evidence="3" id="KW-1003">Cell membrane</keyword>
<dbReference type="PATRIC" id="fig|56193.3.peg.4385"/>
<protein>
    <recommendedName>
        <fullName evidence="12">Bestrophin</fullName>
    </recommendedName>
</protein>
<evidence type="ECO:0000256" key="9">
    <source>
        <dbReference type="SAM" id="Phobius"/>
    </source>
</evidence>
<keyword evidence="4 9" id="KW-0812">Transmembrane</keyword>
<comment type="similarity">
    <text evidence="8">Belongs to the anion channel-forming bestrophin (TC 1.A.46) family.</text>
</comment>
<evidence type="ECO:0000256" key="1">
    <source>
        <dbReference type="ARBA" id="ARBA00004651"/>
    </source>
</evidence>
<gene>
    <name evidence="10" type="ORF">YP76_20880</name>
</gene>
<organism evidence="10 11">
    <name type="scientific">Sphingobium chungbukense</name>
    <dbReference type="NCBI Taxonomy" id="56193"/>
    <lineage>
        <taxon>Bacteria</taxon>
        <taxon>Pseudomonadati</taxon>
        <taxon>Pseudomonadota</taxon>
        <taxon>Alphaproteobacteria</taxon>
        <taxon>Sphingomonadales</taxon>
        <taxon>Sphingomonadaceae</taxon>
        <taxon>Sphingobium</taxon>
    </lineage>
</organism>
<dbReference type="GO" id="GO:0005886">
    <property type="term" value="C:plasma membrane"/>
    <property type="evidence" value="ECO:0007669"/>
    <property type="project" value="UniProtKB-SubCell"/>
</dbReference>
<dbReference type="InterPro" id="IPR044669">
    <property type="entry name" value="YneE/VCCN1/2-like"/>
</dbReference>
<keyword evidence="7 9" id="KW-0472">Membrane</keyword>
<dbReference type="Proteomes" id="UP000033874">
    <property type="component" value="Unassembled WGS sequence"/>
</dbReference>
<evidence type="ECO:0000313" key="11">
    <source>
        <dbReference type="Proteomes" id="UP000033874"/>
    </source>
</evidence>
<keyword evidence="2" id="KW-0813">Transport</keyword>
<evidence type="ECO:0000256" key="7">
    <source>
        <dbReference type="ARBA" id="ARBA00023136"/>
    </source>
</evidence>